<evidence type="ECO:0000256" key="1">
    <source>
        <dbReference type="SAM" id="Phobius"/>
    </source>
</evidence>
<keyword evidence="1" id="KW-0812">Transmembrane</keyword>
<comment type="caution">
    <text evidence="2">The sequence shown here is derived from an EMBL/GenBank/DDBJ whole genome shotgun (WGS) entry which is preliminary data.</text>
</comment>
<name>A0ABS5KEF5_9BACT</name>
<dbReference type="Proteomes" id="UP000721861">
    <property type="component" value="Unassembled WGS sequence"/>
</dbReference>
<dbReference type="Pfam" id="PF13858">
    <property type="entry name" value="DUF4199"/>
    <property type="match status" value="1"/>
</dbReference>
<evidence type="ECO:0000313" key="2">
    <source>
        <dbReference type="EMBL" id="MBS2213434.1"/>
    </source>
</evidence>
<protein>
    <submittedName>
        <fullName evidence="2">DUF4199 domain-containing protein</fullName>
    </submittedName>
</protein>
<feature type="transmembrane region" description="Helical" evidence="1">
    <location>
        <begin position="140"/>
        <end position="165"/>
    </location>
</feature>
<accession>A0ABS5KEF5</accession>
<feature type="transmembrane region" description="Helical" evidence="1">
    <location>
        <begin position="72"/>
        <end position="97"/>
    </location>
</feature>
<keyword evidence="3" id="KW-1185">Reference proteome</keyword>
<feature type="transmembrane region" description="Helical" evidence="1">
    <location>
        <begin position="40"/>
        <end position="60"/>
    </location>
</feature>
<reference evidence="2 3" key="1">
    <citation type="journal article" date="2014" name="Int. J. Syst. Evol. Microbiol.">
        <title>Carboxylicivirga gen. nov. in the family Marinilabiliaceae with two novel species, Carboxylicivirga mesophila sp. nov. and Carboxylicivirga taeanensis sp. nov., and reclassification of Cytophaga fermentans as Saccharicrinis fermentans gen. nov., comb. nov.</title>
        <authorList>
            <person name="Yang S.H."/>
            <person name="Seo H.S."/>
            <person name="Woo J.H."/>
            <person name="Oh H.M."/>
            <person name="Jang H."/>
            <person name="Lee J.H."/>
            <person name="Kim S.J."/>
            <person name="Kwon K.K."/>
        </authorList>
    </citation>
    <scope>NUCLEOTIDE SEQUENCE [LARGE SCALE GENOMIC DNA]</scope>
    <source>
        <strain evidence="2 3">JCM 18290</strain>
    </source>
</reference>
<proteinExistence type="predicted"/>
<keyword evidence="1" id="KW-0472">Membrane</keyword>
<dbReference type="RefSeq" id="WP_212230603.1">
    <property type="nucleotide sequence ID" value="NZ_JAGUCN010000027.1"/>
</dbReference>
<dbReference type="EMBL" id="JAGUCN010000027">
    <property type="protein sequence ID" value="MBS2213434.1"/>
    <property type="molecule type" value="Genomic_DNA"/>
</dbReference>
<organism evidence="2 3">
    <name type="scientific">Carboxylicivirga mesophila</name>
    <dbReference type="NCBI Taxonomy" id="1166478"/>
    <lineage>
        <taxon>Bacteria</taxon>
        <taxon>Pseudomonadati</taxon>
        <taxon>Bacteroidota</taxon>
        <taxon>Bacteroidia</taxon>
        <taxon>Marinilabiliales</taxon>
        <taxon>Marinilabiliaceae</taxon>
        <taxon>Carboxylicivirga</taxon>
    </lineage>
</organism>
<dbReference type="InterPro" id="IPR025250">
    <property type="entry name" value="DUF4199"/>
</dbReference>
<sequence>MENQTPSVGKSAMTYGLYMGLALVVYSLIIYLVGLTGNKAAGWVSYIIIIAMLAFAMMNFRDKVNGGYLRYGQGVGLGILTALYGGILSSIFTFILVKYIDPGVIEQIVNQAMEEAMAGGANEEALAMAEKMVRMFTSPIAMLLMGIVGSAFIGAIISLILAAIFKKEPPVFEPTEAAE</sequence>
<gene>
    <name evidence="2" type="ORF">KEM09_18610</name>
</gene>
<evidence type="ECO:0000313" key="3">
    <source>
        <dbReference type="Proteomes" id="UP000721861"/>
    </source>
</evidence>
<feature type="transmembrane region" description="Helical" evidence="1">
    <location>
        <begin position="12"/>
        <end position="34"/>
    </location>
</feature>
<keyword evidence="1" id="KW-1133">Transmembrane helix</keyword>